<dbReference type="Proteomes" id="UP000294901">
    <property type="component" value="Unassembled WGS sequence"/>
</dbReference>
<feature type="transmembrane region" description="Helical" evidence="2">
    <location>
        <begin position="40"/>
        <end position="61"/>
    </location>
</feature>
<dbReference type="AlphaFoldDB" id="A0A4R6J7H6"/>
<evidence type="ECO:0000256" key="2">
    <source>
        <dbReference type="SAM" id="Phobius"/>
    </source>
</evidence>
<dbReference type="EMBL" id="SNWR01000002">
    <property type="protein sequence ID" value="TDO31460.1"/>
    <property type="molecule type" value="Genomic_DNA"/>
</dbReference>
<organism evidence="3 4">
    <name type="scientific">Paractinoplanes brasiliensis</name>
    <dbReference type="NCBI Taxonomy" id="52695"/>
    <lineage>
        <taxon>Bacteria</taxon>
        <taxon>Bacillati</taxon>
        <taxon>Actinomycetota</taxon>
        <taxon>Actinomycetes</taxon>
        <taxon>Micromonosporales</taxon>
        <taxon>Micromonosporaceae</taxon>
        <taxon>Paractinoplanes</taxon>
    </lineage>
</organism>
<evidence type="ECO:0000313" key="4">
    <source>
        <dbReference type="Proteomes" id="UP000294901"/>
    </source>
</evidence>
<protein>
    <submittedName>
        <fullName evidence="3">Uncharacterized protein</fullName>
    </submittedName>
</protein>
<reference evidence="3 4" key="1">
    <citation type="submission" date="2019-03" db="EMBL/GenBank/DDBJ databases">
        <title>Sequencing the genomes of 1000 actinobacteria strains.</title>
        <authorList>
            <person name="Klenk H.-P."/>
        </authorList>
    </citation>
    <scope>NUCLEOTIDE SEQUENCE [LARGE SCALE GENOMIC DNA]</scope>
    <source>
        <strain evidence="3 4">DSM 43805</strain>
    </source>
</reference>
<keyword evidence="2" id="KW-0472">Membrane</keyword>
<keyword evidence="4" id="KW-1185">Reference proteome</keyword>
<keyword evidence="2" id="KW-0812">Transmembrane</keyword>
<keyword evidence="2" id="KW-1133">Transmembrane helix</keyword>
<feature type="region of interest" description="Disordered" evidence="1">
    <location>
        <begin position="71"/>
        <end position="91"/>
    </location>
</feature>
<accession>A0A4R6J7H6</accession>
<sequence length="91" mass="10028">MKLRRARWRTLRSMSSLSTVRRRTADAYDVLRGRPPKPDYGILIVFPLIAASAGALIGIGVDQAVVRLTSRRNGAHETPEKPARGPALVHN</sequence>
<evidence type="ECO:0000256" key="1">
    <source>
        <dbReference type="SAM" id="MobiDB-lite"/>
    </source>
</evidence>
<evidence type="ECO:0000313" key="3">
    <source>
        <dbReference type="EMBL" id="TDO31460.1"/>
    </source>
</evidence>
<gene>
    <name evidence="3" type="ORF">C8E87_6884</name>
</gene>
<feature type="compositionally biased region" description="Basic and acidic residues" evidence="1">
    <location>
        <begin position="74"/>
        <end position="83"/>
    </location>
</feature>
<comment type="caution">
    <text evidence="3">The sequence shown here is derived from an EMBL/GenBank/DDBJ whole genome shotgun (WGS) entry which is preliminary data.</text>
</comment>
<proteinExistence type="predicted"/>
<name>A0A4R6J7H6_9ACTN</name>